<name>A0ABQ3ZK17_9ACTN</name>
<accession>A0ABQ3ZK17</accession>
<protein>
    <submittedName>
        <fullName evidence="2">Uncharacterized protein</fullName>
    </submittedName>
</protein>
<gene>
    <name evidence="2" type="ORF">Ahu01nite_020370</name>
</gene>
<reference evidence="2 3" key="1">
    <citation type="submission" date="2021-01" db="EMBL/GenBank/DDBJ databases">
        <title>Whole genome shotgun sequence of Actinoplanes humidus NBRC 14915.</title>
        <authorList>
            <person name="Komaki H."/>
            <person name="Tamura T."/>
        </authorList>
    </citation>
    <scope>NUCLEOTIDE SEQUENCE [LARGE SCALE GENOMIC DNA]</scope>
    <source>
        <strain evidence="2 3">NBRC 14915</strain>
    </source>
</reference>
<organism evidence="2 3">
    <name type="scientific">Winogradskya humida</name>
    <dbReference type="NCBI Taxonomy" id="113566"/>
    <lineage>
        <taxon>Bacteria</taxon>
        <taxon>Bacillati</taxon>
        <taxon>Actinomycetota</taxon>
        <taxon>Actinomycetes</taxon>
        <taxon>Micromonosporales</taxon>
        <taxon>Micromonosporaceae</taxon>
        <taxon>Winogradskya</taxon>
    </lineage>
</organism>
<keyword evidence="3" id="KW-1185">Reference proteome</keyword>
<sequence>MQQKHRRTLRMPGHRELQDTSVSSLDLTAAGSILKHASASCAHGGIRAQPYFITGPRSVVPPRAALILTPPVFLLGEIHPPPRP</sequence>
<dbReference type="Proteomes" id="UP000603200">
    <property type="component" value="Unassembled WGS sequence"/>
</dbReference>
<proteinExistence type="predicted"/>
<evidence type="ECO:0000256" key="1">
    <source>
        <dbReference type="SAM" id="MobiDB-lite"/>
    </source>
</evidence>
<evidence type="ECO:0000313" key="2">
    <source>
        <dbReference type="EMBL" id="GIE18935.1"/>
    </source>
</evidence>
<evidence type="ECO:0000313" key="3">
    <source>
        <dbReference type="Proteomes" id="UP000603200"/>
    </source>
</evidence>
<dbReference type="EMBL" id="BOMN01000023">
    <property type="protein sequence ID" value="GIE18935.1"/>
    <property type="molecule type" value="Genomic_DNA"/>
</dbReference>
<feature type="region of interest" description="Disordered" evidence="1">
    <location>
        <begin position="1"/>
        <end position="22"/>
    </location>
</feature>
<comment type="caution">
    <text evidence="2">The sequence shown here is derived from an EMBL/GenBank/DDBJ whole genome shotgun (WGS) entry which is preliminary data.</text>
</comment>